<dbReference type="PANTHER" id="PTHR47950:SF44">
    <property type="entry name" value="CYTOCHROME P450, FAMILY 76, SUBFAMILY C, POLYPEPTIDE 5-RELATED"/>
    <property type="match status" value="1"/>
</dbReference>
<evidence type="ECO:0000313" key="2">
    <source>
        <dbReference type="EMBL" id="KAG8070548.1"/>
    </source>
</evidence>
<evidence type="ECO:0000313" key="3">
    <source>
        <dbReference type="Proteomes" id="UP000729402"/>
    </source>
</evidence>
<protein>
    <recommendedName>
        <fullName evidence="4">Cytochrome P450</fullName>
    </recommendedName>
</protein>
<dbReference type="AlphaFoldDB" id="A0A8J5W1J7"/>
<dbReference type="PANTHER" id="PTHR47950">
    <property type="entry name" value="CYTOCHROME P450, FAMILY 76, SUBFAMILY C, POLYPEPTIDE 5-RELATED"/>
    <property type="match status" value="1"/>
</dbReference>
<evidence type="ECO:0000256" key="1">
    <source>
        <dbReference type="ARBA" id="ARBA00010617"/>
    </source>
</evidence>
<dbReference type="Pfam" id="PF00067">
    <property type="entry name" value="p450"/>
    <property type="match status" value="1"/>
</dbReference>
<sequence length="105" mass="11852">MRDPTAWERPDEFLPERFLGKTGPKLDLWGKEPKFIPLGSGRRLCPALPMIELVVPFTVASLLHAFEWRLPQGISPEDVDVTERYTSNDILVMAVPLKAIPVILT</sequence>
<proteinExistence type="inferred from homology"/>
<dbReference type="Proteomes" id="UP000729402">
    <property type="component" value="Unassembled WGS sequence"/>
</dbReference>
<accession>A0A8J5W1J7</accession>
<dbReference type="GO" id="GO:0020037">
    <property type="term" value="F:heme binding"/>
    <property type="evidence" value="ECO:0007669"/>
    <property type="project" value="InterPro"/>
</dbReference>
<comment type="caution">
    <text evidence="2">The sequence shown here is derived from an EMBL/GenBank/DDBJ whole genome shotgun (WGS) entry which is preliminary data.</text>
</comment>
<reference evidence="2" key="1">
    <citation type="journal article" date="2021" name="bioRxiv">
        <title>Whole Genome Assembly and Annotation of Northern Wild Rice, Zizania palustris L., Supports a Whole Genome Duplication in the Zizania Genus.</title>
        <authorList>
            <person name="Haas M."/>
            <person name="Kono T."/>
            <person name="Macchietto M."/>
            <person name="Millas R."/>
            <person name="McGilp L."/>
            <person name="Shao M."/>
            <person name="Duquette J."/>
            <person name="Hirsch C.N."/>
            <person name="Kimball J."/>
        </authorList>
    </citation>
    <scope>NUCLEOTIDE SEQUENCE</scope>
    <source>
        <tissue evidence="2">Fresh leaf tissue</tissue>
    </source>
</reference>
<gene>
    <name evidence="2" type="ORF">GUJ93_ZPchr0006g44603</name>
</gene>
<name>A0A8J5W1J7_ZIZPA</name>
<reference evidence="2" key="2">
    <citation type="submission" date="2021-02" db="EMBL/GenBank/DDBJ databases">
        <authorList>
            <person name="Kimball J.A."/>
            <person name="Haas M.W."/>
            <person name="Macchietto M."/>
            <person name="Kono T."/>
            <person name="Duquette J."/>
            <person name="Shao M."/>
        </authorList>
    </citation>
    <scope>NUCLEOTIDE SEQUENCE</scope>
    <source>
        <tissue evidence="2">Fresh leaf tissue</tissue>
    </source>
</reference>
<comment type="similarity">
    <text evidence="1">Belongs to the cytochrome P450 family.</text>
</comment>
<dbReference type="InterPro" id="IPR001128">
    <property type="entry name" value="Cyt_P450"/>
</dbReference>
<dbReference type="GO" id="GO:0016705">
    <property type="term" value="F:oxidoreductase activity, acting on paired donors, with incorporation or reduction of molecular oxygen"/>
    <property type="evidence" value="ECO:0007669"/>
    <property type="project" value="InterPro"/>
</dbReference>
<dbReference type="OrthoDB" id="685036at2759"/>
<dbReference type="GO" id="GO:0004497">
    <property type="term" value="F:monooxygenase activity"/>
    <property type="evidence" value="ECO:0007669"/>
    <property type="project" value="InterPro"/>
</dbReference>
<dbReference type="GO" id="GO:0005506">
    <property type="term" value="F:iron ion binding"/>
    <property type="evidence" value="ECO:0007669"/>
    <property type="project" value="InterPro"/>
</dbReference>
<evidence type="ECO:0008006" key="4">
    <source>
        <dbReference type="Google" id="ProtNLM"/>
    </source>
</evidence>
<dbReference type="EMBL" id="JAAALK010000283">
    <property type="protein sequence ID" value="KAG8070548.1"/>
    <property type="molecule type" value="Genomic_DNA"/>
</dbReference>
<keyword evidence="3" id="KW-1185">Reference proteome</keyword>
<organism evidence="2 3">
    <name type="scientific">Zizania palustris</name>
    <name type="common">Northern wild rice</name>
    <dbReference type="NCBI Taxonomy" id="103762"/>
    <lineage>
        <taxon>Eukaryota</taxon>
        <taxon>Viridiplantae</taxon>
        <taxon>Streptophyta</taxon>
        <taxon>Embryophyta</taxon>
        <taxon>Tracheophyta</taxon>
        <taxon>Spermatophyta</taxon>
        <taxon>Magnoliopsida</taxon>
        <taxon>Liliopsida</taxon>
        <taxon>Poales</taxon>
        <taxon>Poaceae</taxon>
        <taxon>BOP clade</taxon>
        <taxon>Oryzoideae</taxon>
        <taxon>Oryzeae</taxon>
        <taxon>Zizaniinae</taxon>
        <taxon>Zizania</taxon>
    </lineage>
</organism>